<proteinExistence type="predicted"/>
<organism evidence="2 3">
    <name type="scientific">Pholiota conissans</name>
    <dbReference type="NCBI Taxonomy" id="109636"/>
    <lineage>
        <taxon>Eukaryota</taxon>
        <taxon>Fungi</taxon>
        <taxon>Dikarya</taxon>
        <taxon>Basidiomycota</taxon>
        <taxon>Agaricomycotina</taxon>
        <taxon>Agaricomycetes</taxon>
        <taxon>Agaricomycetidae</taxon>
        <taxon>Agaricales</taxon>
        <taxon>Agaricineae</taxon>
        <taxon>Strophariaceae</taxon>
        <taxon>Pholiota</taxon>
    </lineage>
</organism>
<keyword evidence="3" id="KW-1185">Reference proteome</keyword>
<feature type="compositionally biased region" description="Basic and acidic residues" evidence="1">
    <location>
        <begin position="51"/>
        <end position="81"/>
    </location>
</feature>
<accession>A0A9P6CSW3</accession>
<feature type="region of interest" description="Disordered" evidence="1">
    <location>
        <begin position="23"/>
        <end position="103"/>
    </location>
</feature>
<dbReference type="Proteomes" id="UP000807469">
    <property type="component" value="Unassembled WGS sequence"/>
</dbReference>
<evidence type="ECO:0000313" key="2">
    <source>
        <dbReference type="EMBL" id="KAF9470963.1"/>
    </source>
</evidence>
<reference evidence="2" key="1">
    <citation type="submission" date="2020-11" db="EMBL/GenBank/DDBJ databases">
        <authorList>
            <consortium name="DOE Joint Genome Institute"/>
            <person name="Ahrendt S."/>
            <person name="Riley R."/>
            <person name="Andreopoulos W."/>
            <person name="Labutti K."/>
            <person name="Pangilinan J."/>
            <person name="Ruiz-Duenas F.J."/>
            <person name="Barrasa J.M."/>
            <person name="Sanchez-Garcia M."/>
            <person name="Camarero S."/>
            <person name="Miyauchi S."/>
            <person name="Serrano A."/>
            <person name="Linde D."/>
            <person name="Babiker R."/>
            <person name="Drula E."/>
            <person name="Ayuso-Fernandez I."/>
            <person name="Pacheco R."/>
            <person name="Padilla G."/>
            <person name="Ferreira P."/>
            <person name="Barriuso J."/>
            <person name="Kellner H."/>
            <person name="Castanera R."/>
            <person name="Alfaro M."/>
            <person name="Ramirez L."/>
            <person name="Pisabarro A.G."/>
            <person name="Kuo A."/>
            <person name="Tritt A."/>
            <person name="Lipzen A."/>
            <person name="He G."/>
            <person name="Yan M."/>
            <person name="Ng V."/>
            <person name="Cullen D."/>
            <person name="Martin F."/>
            <person name="Rosso M.-N."/>
            <person name="Henrissat B."/>
            <person name="Hibbett D."/>
            <person name="Martinez A.T."/>
            <person name="Grigoriev I.V."/>
        </authorList>
    </citation>
    <scope>NUCLEOTIDE SEQUENCE</scope>
    <source>
        <strain evidence="2">CIRM-BRFM 674</strain>
    </source>
</reference>
<sequence length="103" mass="11694">MLNVDFKERQLFMISGLGVNIVEPVEMLGTRSKGNKEGEKQGQGRRRRNGKRGEEREKGVKETRARSREGHKGRRQKETLVDRGNIPHPARSSLLSARSKEQG</sequence>
<dbReference type="EMBL" id="MU155794">
    <property type="protein sequence ID" value="KAF9470963.1"/>
    <property type="molecule type" value="Genomic_DNA"/>
</dbReference>
<evidence type="ECO:0000256" key="1">
    <source>
        <dbReference type="SAM" id="MobiDB-lite"/>
    </source>
</evidence>
<name>A0A9P6CSW3_9AGAR</name>
<dbReference type="AlphaFoldDB" id="A0A9P6CSW3"/>
<evidence type="ECO:0000313" key="3">
    <source>
        <dbReference type="Proteomes" id="UP000807469"/>
    </source>
</evidence>
<protein>
    <submittedName>
        <fullName evidence="2">Uncharacterized protein</fullName>
    </submittedName>
</protein>
<gene>
    <name evidence="2" type="ORF">BDN70DRAFT_901704</name>
</gene>
<comment type="caution">
    <text evidence="2">The sequence shown here is derived from an EMBL/GenBank/DDBJ whole genome shotgun (WGS) entry which is preliminary data.</text>
</comment>